<dbReference type="CDD" id="cd12913">
    <property type="entry name" value="PDC1_MCP_like"/>
    <property type="match status" value="1"/>
</dbReference>
<comment type="similarity">
    <text evidence="4">Belongs to the methyl-accepting chemotaxis (MCP) protein family.</text>
</comment>
<gene>
    <name evidence="9" type="ORF">FY550_00410</name>
</gene>
<dbReference type="PANTHER" id="PTHR43531">
    <property type="entry name" value="PROTEIN ICFG"/>
    <property type="match status" value="1"/>
</dbReference>
<feature type="transmembrane region" description="Helical" evidence="6">
    <location>
        <begin position="6"/>
        <end position="30"/>
    </location>
</feature>
<keyword evidence="3 5" id="KW-0807">Transducer</keyword>
<keyword evidence="10" id="KW-1185">Reference proteome</keyword>
<dbReference type="PRINTS" id="PR00260">
    <property type="entry name" value="CHEMTRNSDUCR"/>
</dbReference>
<dbReference type="GO" id="GO:0007165">
    <property type="term" value="P:signal transduction"/>
    <property type="evidence" value="ECO:0007669"/>
    <property type="project" value="UniProtKB-KW"/>
</dbReference>
<evidence type="ECO:0000256" key="4">
    <source>
        <dbReference type="ARBA" id="ARBA00029447"/>
    </source>
</evidence>
<organism evidence="9 10">
    <name type="scientific">Kushneria phosphatilytica</name>
    <dbReference type="NCBI Taxonomy" id="657387"/>
    <lineage>
        <taxon>Bacteria</taxon>
        <taxon>Pseudomonadati</taxon>
        <taxon>Pseudomonadota</taxon>
        <taxon>Gammaproteobacteria</taxon>
        <taxon>Oceanospirillales</taxon>
        <taxon>Halomonadaceae</taxon>
        <taxon>Kushneria</taxon>
    </lineage>
</organism>
<dbReference type="RefSeq" id="WP_149054280.1">
    <property type="nucleotide sequence ID" value="NZ_CP043420.1"/>
</dbReference>
<keyword evidence="2" id="KW-0488">Methylation</keyword>
<proteinExistence type="inferred from homology"/>
<comment type="subcellular location">
    <subcellularLocation>
        <location evidence="1">Membrane</location>
    </subcellularLocation>
</comment>
<dbReference type="PANTHER" id="PTHR43531:SF14">
    <property type="entry name" value="METHYL-ACCEPTING CHEMOTAXIS PROTEIN I-RELATED"/>
    <property type="match status" value="1"/>
</dbReference>
<dbReference type="CDD" id="cd18774">
    <property type="entry name" value="PDC2_HK_sensor"/>
    <property type="match status" value="1"/>
</dbReference>
<dbReference type="AlphaFoldDB" id="A0A5C0ZVY5"/>
<keyword evidence="6" id="KW-1133">Transmembrane helix</keyword>
<dbReference type="PROSITE" id="PS50111">
    <property type="entry name" value="CHEMOTAXIS_TRANSDUC_2"/>
    <property type="match status" value="1"/>
</dbReference>
<evidence type="ECO:0000259" key="8">
    <source>
        <dbReference type="PROSITE" id="PS50885"/>
    </source>
</evidence>
<dbReference type="Gene3D" id="3.30.450.20">
    <property type="entry name" value="PAS domain"/>
    <property type="match status" value="1"/>
</dbReference>
<dbReference type="SMART" id="SM00304">
    <property type="entry name" value="HAMP"/>
    <property type="match status" value="1"/>
</dbReference>
<keyword evidence="6" id="KW-0472">Membrane</keyword>
<dbReference type="InterPro" id="IPR051310">
    <property type="entry name" value="MCP_chemotaxis"/>
</dbReference>
<dbReference type="InterPro" id="IPR004089">
    <property type="entry name" value="MCPsignal_dom"/>
</dbReference>
<dbReference type="CDD" id="cd06225">
    <property type="entry name" value="HAMP"/>
    <property type="match status" value="1"/>
</dbReference>
<accession>A0A5C0ZVY5</accession>
<evidence type="ECO:0000259" key="7">
    <source>
        <dbReference type="PROSITE" id="PS50111"/>
    </source>
</evidence>
<feature type="transmembrane region" description="Helical" evidence="6">
    <location>
        <begin position="357"/>
        <end position="379"/>
    </location>
</feature>
<dbReference type="Gene3D" id="1.10.287.950">
    <property type="entry name" value="Methyl-accepting chemotaxis protein"/>
    <property type="match status" value="1"/>
</dbReference>
<evidence type="ECO:0000256" key="6">
    <source>
        <dbReference type="SAM" id="Phobius"/>
    </source>
</evidence>
<feature type="domain" description="Methyl-accepting transducer" evidence="7">
    <location>
        <begin position="440"/>
        <end position="669"/>
    </location>
</feature>
<dbReference type="GO" id="GO:0006935">
    <property type="term" value="P:chemotaxis"/>
    <property type="evidence" value="ECO:0007669"/>
    <property type="project" value="InterPro"/>
</dbReference>
<name>A0A5C0ZVY5_9GAMM</name>
<sequence>MSFKSIRTFVVVTAGTCLLAVVVALVLYALMAMNRMQSTSAERTGEVMEQAIGDRLDALVNDQASRIQRKLDHAMTVAAQLAALNELMGKKDADGWPQLMMTRKELSAMVRQTLATNPELLDVFIGWEPDAFGSDAEYTGREEDGYDGSGRFMPWWYRKADGSLAVLPLGDTMESTKRDDAGIREGEYYLCPKETGKRCVIDPKMYDYNGVEQMVTSFNVPIMVNGEFRGSAGTDLSLAFIQQMLGDANQSLYDGAGSLALVAGNGRIVANSADAASLGKPAEAVMGHQVAQMLAHADSGKVVAPESGEQSDFARYLSFPVAGTDSHWTLVARIPRAAALAPLMKLEQTMTAQRNQAVTAMSVVGLIIAALGLMAIAWVGHRIARPLRHLAERMREIASGDGDLTQRLPVHGRDESALLAEHFNAFVERMRELLVGIRASSESVRRSAGEIASGGQELSKRTEQTAASLEESAAAMEQLSGTVSQAADSARQANEMADQAATAARGGGEEIQQVVSTMDEIRDASRRIAGIVEMIDSIAFQTNLLALNASVEAARAGEHGRGFAVVAEEVRGLAGRSKQAAAEIKTLINDAESRTETGVERVGRAEASMREIVARVEQVSASLAEISTAAGEQADGVGQVNQAVSQLDSMTQQNAALVEQSTAASESLSDESDRLAEAVSTFRLDRQPDTAGA</sequence>
<dbReference type="EMBL" id="CP043420">
    <property type="protein sequence ID" value="QEL09737.1"/>
    <property type="molecule type" value="Genomic_DNA"/>
</dbReference>
<dbReference type="GO" id="GO:0004888">
    <property type="term" value="F:transmembrane signaling receptor activity"/>
    <property type="evidence" value="ECO:0007669"/>
    <property type="project" value="InterPro"/>
</dbReference>
<dbReference type="Proteomes" id="UP000322553">
    <property type="component" value="Chromosome"/>
</dbReference>
<dbReference type="FunFam" id="1.10.287.950:FF:000001">
    <property type="entry name" value="Methyl-accepting chemotaxis sensory transducer"/>
    <property type="match status" value="1"/>
</dbReference>
<dbReference type="SUPFAM" id="SSF58104">
    <property type="entry name" value="Methyl-accepting chemotaxis protein (MCP) signaling domain"/>
    <property type="match status" value="1"/>
</dbReference>
<evidence type="ECO:0000256" key="5">
    <source>
        <dbReference type="PROSITE-ProRule" id="PRU00284"/>
    </source>
</evidence>
<evidence type="ECO:0000313" key="9">
    <source>
        <dbReference type="EMBL" id="QEL09737.1"/>
    </source>
</evidence>
<dbReference type="Pfam" id="PF00672">
    <property type="entry name" value="HAMP"/>
    <property type="match status" value="1"/>
</dbReference>
<protein>
    <submittedName>
        <fullName evidence="9">HAMP domain-containing protein</fullName>
    </submittedName>
</protein>
<keyword evidence="6" id="KW-0812">Transmembrane</keyword>
<evidence type="ECO:0000256" key="3">
    <source>
        <dbReference type="ARBA" id="ARBA00023224"/>
    </source>
</evidence>
<dbReference type="SMART" id="SM00283">
    <property type="entry name" value="MA"/>
    <property type="match status" value="1"/>
</dbReference>
<dbReference type="InterPro" id="IPR003660">
    <property type="entry name" value="HAMP_dom"/>
</dbReference>
<dbReference type="KEGG" id="kuy:FY550_00410"/>
<evidence type="ECO:0000256" key="2">
    <source>
        <dbReference type="ARBA" id="ARBA00022481"/>
    </source>
</evidence>
<dbReference type="CDD" id="cd11386">
    <property type="entry name" value="MCP_signal"/>
    <property type="match status" value="1"/>
</dbReference>
<evidence type="ECO:0000256" key="1">
    <source>
        <dbReference type="ARBA" id="ARBA00004370"/>
    </source>
</evidence>
<dbReference type="GO" id="GO:0005886">
    <property type="term" value="C:plasma membrane"/>
    <property type="evidence" value="ECO:0007669"/>
    <property type="project" value="TreeGrafter"/>
</dbReference>
<reference evidence="9 10" key="1">
    <citation type="submission" date="2019-08" db="EMBL/GenBank/DDBJ databases">
        <title>Complete genome sequence of Kushneria sp. YCWA18, a halophilic phosphate-solubilizing bacterium isolated from Daqiao saltern in China.</title>
        <authorList>
            <person name="Du G.-X."/>
            <person name="Qu L.-Y."/>
        </authorList>
    </citation>
    <scope>NUCLEOTIDE SEQUENCE [LARGE SCALE GENOMIC DNA]</scope>
    <source>
        <strain evidence="9 10">YCWA18</strain>
    </source>
</reference>
<dbReference type="PROSITE" id="PS50885">
    <property type="entry name" value="HAMP"/>
    <property type="match status" value="1"/>
</dbReference>
<evidence type="ECO:0000313" key="10">
    <source>
        <dbReference type="Proteomes" id="UP000322553"/>
    </source>
</evidence>
<dbReference type="Pfam" id="PF00015">
    <property type="entry name" value="MCPsignal"/>
    <property type="match status" value="1"/>
</dbReference>
<feature type="domain" description="HAMP" evidence="8">
    <location>
        <begin position="381"/>
        <end position="435"/>
    </location>
</feature>
<dbReference type="InterPro" id="IPR004090">
    <property type="entry name" value="Chemotax_Me-accpt_rcpt"/>
</dbReference>